<gene>
    <name evidence="1" type="ORF">PHMEG_0005344</name>
</gene>
<protein>
    <submittedName>
        <fullName evidence="1">Uncharacterized protein</fullName>
    </submittedName>
</protein>
<dbReference type="AlphaFoldDB" id="A0A225WT54"/>
<dbReference type="Proteomes" id="UP000198211">
    <property type="component" value="Unassembled WGS sequence"/>
</dbReference>
<proteinExistence type="predicted"/>
<sequence>MDASDHDLCALDNTANVALTYQFSPLPTSISGNCSPVFSGPMRGVLGGPIVLRMHGTSFLNTSLSTTHPLWPGKIA</sequence>
<dbReference type="EMBL" id="NBNE01000343">
    <property type="protein sequence ID" value="OWZ20258.1"/>
    <property type="molecule type" value="Genomic_DNA"/>
</dbReference>
<organism evidence="1 2">
    <name type="scientific">Phytophthora megakarya</name>
    <dbReference type="NCBI Taxonomy" id="4795"/>
    <lineage>
        <taxon>Eukaryota</taxon>
        <taxon>Sar</taxon>
        <taxon>Stramenopiles</taxon>
        <taxon>Oomycota</taxon>
        <taxon>Peronosporomycetes</taxon>
        <taxon>Peronosporales</taxon>
        <taxon>Peronosporaceae</taxon>
        <taxon>Phytophthora</taxon>
    </lineage>
</organism>
<comment type="caution">
    <text evidence="1">The sequence shown here is derived from an EMBL/GenBank/DDBJ whole genome shotgun (WGS) entry which is preliminary data.</text>
</comment>
<evidence type="ECO:0000313" key="1">
    <source>
        <dbReference type="EMBL" id="OWZ20258.1"/>
    </source>
</evidence>
<evidence type="ECO:0000313" key="2">
    <source>
        <dbReference type="Proteomes" id="UP000198211"/>
    </source>
</evidence>
<keyword evidence="2" id="KW-1185">Reference proteome</keyword>
<accession>A0A225WT54</accession>
<name>A0A225WT54_9STRA</name>
<reference evidence="2" key="1">
    <citation type="submission" date="2017-03" db="EMBL/GenBank/DDBJ databases">
        <title>Phytopthora megakarya and P. palmivora, two closely related causual agents of cacao black pod achieved similar genome size and gene model numbers by different mechanisms.</title>
        <authorList>
            <person name="Ali S."/>
            <person name="Shao J."/>
            <person name="Larry D.J."/>
            <person name="Kronmiller B."/>
            <person name="Shen D."/>
            <person name="Strem M.D."/>
            <person name="Melnick R.L."/>
            <person name="Guiltinan M.J."/>
            <person name="Tyler B.M."/>
            <person name="Meinhardt L.W."/>
            <person name="Bailey B.A."/>
        </authorList>
    </citation>
    <scope>NUCLEOTIDE SEQUENCE [LARGE SCALE GENOMIC DNA]</scope>
    <source>
        <strain evidence="2">zdho120</strain>
    </source>
</reference>